<dbReference type="SUPFAM" id="SSF109854">
    <property type="entry name" value="DinB/YfiT-like putative metalloenzymes"/>
    <property type="match status" value="1"/>
</dbReference>
<evidence type="ECO:0000256" key="1">
    <source>
        <dbReference type="SAM" id="MobiDB-lite"/>
    </source>
</evidence>
<dbReference type="Proteomes" id="UP000295560">
    <property type="component" value="Unassembled WGS sequence"/>
</dbReference>
<dbReference type="Gene3D" id="1.20.120.450">
    <property type="entry name" value="dinb family like domain"/>
    <property type="match status" value="1"/>
</dbReference>
<sequence>MRASIDALASWRPSENDPPTPCAGWRLTDLVAHMTVQQRGFARALAGERTMLADWEPVVHDDPLGAYRESCAVVLDVLDTRVDPDAPVLLPEIRDEPIPAGMVVGFHLVDNVVHAWDAARSLGDEPKVDDDAVVAALEVARAVPDGDARGQEGSSFGHGLPVPDGADPWTEMLSRLGRDPGWTPAGT</sequence>
<organism evidence="3 4">
    <name type="scientific">Pseudonocardia endophytica</name>
    <dbReference type="NCBI Taxonomy" id="401976"/>
    <lineage>
        <taxon>Bacteria</taxon>
        <taxon>Bacillati</taxon>
        <taxon>Actinomycetota</taxon>
        <taxon>Actinomycetes</taxon>
        <taxon>Pseudonocardiales</taxon>
        <taxon>Pseudonocardiaceae</taxon>
        <taxon>Pseudonocardia</taxon>
    </lineage>
</organism>
<evidence type="ECO:0000313" key="4">
    <source>
        <dbReference type="Proteomes" id="UP000295560"/>
    </source>
</evidence>
<dbReference type="GO" id="GO:0046872">
    <property type="term" value="F:metal ion binding"/>
    <property type="evidence" value="ECO:0007669"/>
    <property type="project" value="InterPro"/>
</dbReference>
<gene>
    <name evidence="3" type="ORF">EV378_0329</name>
</gene>
<dbReference type="EMBL" id="SMFZ01000001">
    <property type="protein sequence ID" value="TCK24555.1"/>
    <property type="molecule type" value="Genomic_DNA"/>
</dbReference>
<comment type="caution">
    <text evidence="3">The sequence shown here is derived from an EMBL/GenBank/DDBJ whole genome shotgun (WGS) entry which is preliminary data.</text>
</comment>
<feature type="region of interest" description="Disordered" evidence="1">
    <location>
        <begin position="144"/>
        <end position="187"/>
    </location>
</feature>
<feature type="domain" description="Mycothiol-dependent maleylpyruvate isomerase metal-binding" evidence="2">
    <location>
        <begin position="5"/>
        <end position="119"/>
    </location>
</feature>
<evidence type="ECO:0000259" key="2">
    <source>
        <dbReference type="Pfam" id="PF11716"/>
    </source>
</evidence>
<dbReference type="InterPro" id="IPR017517">
    <property type="entry name" value="Maleyloyr_isom"/>
</dbReference>
<dbReference type="NCBIfam" id="TIGR03083">
    <property type="entry name" value="maleylpyruvate isomerase family mycothiol-dependent enzyme"/>
    <property type="match status" value="1"/>
</dbReference>
<dbReference type="InterPro" id="IPR024344">
    <property type="entry name" value="MDMPI_metal-binding"/>
</dbReference>
<evidence type="ECO:0000313" key="3">
    <source>
        <dbReference type="EMBL" id="TCK24555.1"/>
    </source>
</evidence>
<keyword evidence="4" id="KW-1185">Reference proteome</keyword>
<proteinExistence type="predicted"/>
<dbReference type="InterPro" id="IPR034660">
    <property type="entry name" value="DinB/YfiT-like"/>
</dbReference>
<dbReference type="Pfam" id="PF11716">
    <property type="entry name" value="MDMPI_N"/>
    <property type="match status" value="1"/>
</dbReference>
<dbReference type="InterPro" id="IPR017520">
    <property type="entry name" value="CHP03086"/>
</dbReference>
<dbReference type="AlphaFoldDB" id="A0A4R1HUD3"/>
<reference evidence="3 4" key="1">
    <citation type="submission" date="2019-03" db="EMBL/GenBank/DDBJ databases">
        <title>Sequencing the genomes of 1000 actinobacteria strains.</title>
        <authorList>
            <person name="Klenk H.-P."/>
        </authorList>
    </citation>
    <scope>NUCLEOTIDE SEQUENCE [LARGE SCALE GENOMIC DNA]</scope>
    <source>
        <strain evidence="3 4">DSM 44969</strain>
    </source>
</reference>
<protein>
    <submittedName>
        <fullName evidence="3">Uncharacterized protein (TIGR03086 family)</fullName>
    </submittedName>
</protein>
<name>A0A4R1HUD3_PSEEN</name>
<accession>A0A4R1HUD3</accession>
<dbReference type="NCBIfam" id="TIGR03086">
    <property type="entry name" value="TIGR03086 family metal-binding protein"/>
    <property type="match status" value="1"/>
</dbReference>